<sequence length="188" mass="21235">MESGGGMSQFDLDPWQEEQSLAEPFTLGYKKGTGEPVVYGSLLLGAALLGTGIVSGSLIPALASLPVFLSVYWHYPFIDKRPQMAANDTGLYLERLGVVRWSAISELSIYTTAVRTMEFNQLRIQFNRPLEECFVQKEPQSLTRLAMRKNWRLKQAKSNTPVLEVDLHLLACDPEILLQRTRQFWRGA</sequence>
<dbReference type="EMBL" id="CP074126">
    <property type="protein sequence ID" value="QUS56961.1"/>
    <property type="molecule type" value="Genomic_DNA"/>
</dbReference>
<keyword evidence="1" id="KW-0812">Transmembrane</keyword>
<keyword evidence="1" id="KW-1133">Transmembrane helix</keyword>
<keyword evidence="3" id="KW-1185">Reference proteome</keyword>
<keyword evidence="1" id="KW-0472">Membrane</keyword>
<name>A0ABX8ATF6_9HYPH</name>
<evidence type="ECO:0000313" key="2">
    <source>
        <dbReference type="EMBL" id="QUS56961.1"/>
    </source>
</evidence>
<feature type="transmembrane region" description="Helical" evidence="1">
    <location>
        <begin position="42"/>
        <end position="75"/>
    </location>
</feature>
<organism evidence="2 3">
    <name type="scientific">Pseudovibrio brasiliensis</name>
    <dbReference type="NCBI Taxonomy" id="1898042"/>
    <lineage>
        <taxon>Bacteria</taxon>
        <taxon>Pseudomonadati</taxon>
        <taxon>Pseudomonadota</taxon>
        <taxon>Alphaproteobacteria</taxon>
        <taxon>Hyphomicrobiales</taxon>
        <taxon>Stappiaceae</taxon>
        <taxon>Pseudovibrio</taxon>
    </lineage>
</organism>
<evidence type="ECO:0000313" key="3">
    <source>
        <dbReference type="Proteomes" id="UP000680706"/>
    </source>
</evidence>
<protein>
    <recommendedName>
        <fullName evidence="4">DUF304 domain-containing protein</fullName>
    </recommendedName>
</protein>
<evidence type="ECO:0000256" key="1">
    <source>
        <dbReference type="SAM" id="Phobius"/>
    </source>
</evidence>
<gene>
    <name evidence="2" type="ORF">KGB56_05990</name>
</gene>
<dbReference type="Proteomes" id="UP000680706">
    <property type="component" value="Chromosome"/>
</dbReference>
<reference evidence="2 3" key="1">
    <citation type="journal article" date="2021" name="Angew. Chem. Int. Ed. Engl.">
        <title>A novel family of nonribosomal peptides modulate collective behavior in Pseudovibrio bacteria isolated from marine sponges.</title>
        <authorList>
            <person name="Ioca L.P."/>
            <person name="Dai Y."/>
            <person name="Kunakom S."/>
            <person name="Diaz-Espinosa J."/>
            <person name="Krunic A."/>
            <person name="Crnkovic C.M."/>
            <person name="Orjala J."/>
            <person name="Sanchez L.M."/>
            <person name="Ferreira A.G."/>
            <person name="Berlinck R.G.S."/>
            <person name="Eustaquio A.S."/>
        </authorList>
    </citation>
    <scope>NUCLEOTIDE SEQUENCE [LARGE SCALE GENOMIC DNA]</scope>
    <source>
        <strain evidence="2 3">Ab134</strain>
    </source>
</reference>
<evidence type="ECO:0008006" key="4">
    <source>
        <dbReference type="Google" id="ProtNLM"/>
    </source>
</evidence>
<accession>A0ABX8ATF6</accession>
<proteinExistence type="predicted"/>